<organism evidence="1 2">
    <name type="scientific">Gloeomargarita lithophora Alchichica-D10</name>
    <dbReference type="NCBI Taxonomy" id="1188229"/>
    <lineage>
        <taxon>Bacteria</taxon>
        <taxon>Bacillati</taxon>
        <taxon>Cyanobacteriota</taxon>
        <taxon>Cyanophyceae</taxon>
        <taxon>Gloeomargaritales</taxon>
        <taxon>Gloeomargaritaceae</taxon>
        <taxon>Gloeomargarita</taxon>
    </lineage>
</organism>
<evidence type="ECO:0000313" key="2">
    <source>
        <dbReference type="Proteomes" id="UP000180235"/>
    </source>
</evidence>
<proteinExistence type="predicted"/>
<evidence type="ECO:0000313" key="1">
    <source>
        <dbReference type="EMBL" id="APB34980.1"/>
    </source>
</evidence>
<protein>
    <submittedName>
        <fullName evidence="1">Uncharacterized protein</fullName>
    </submittedName>
</protein>
<dbReference type="AlphaFoldDB" id="A0A1J0AGB3"/>
<dbReference type="Proteomes" id="UP000180235">
    <property type="component" value="Chromosome"/>
</dbReference>
<sequence>MDSILAKLRDWLRRLIDVLLGPHPEAEPIPVPVDDRR</sequence>
<reference evidence="1 2" key="1">
    <citation type="submission" date="2016-10" db="EMBL/GenBank/DDBJ databases">
        <title>Description of Gloeomargarita lithophora gen. nov., sp. nov., a thylakoid-bearing basal-branching cyanobacterium with intracellular carbonates, and proposal for Gloeomargaritales ord. nov.</title>
        <authorList>
            <person name="Moreira D."/>
            <person name="Tavera R."/>
            <person name="Benzerara K."/>
            <person name="Skouri-Panet F."/>
            <person name="Couradeau E."/>
            <person name="Gerard E."/>
            <person name="Loussert C."/>
            <person name="Novelo E."/>
            <person name="Zivanovic Y."/>
            <person name="Lopez-Garcia P."/>
        </authorList>
    </citation>
    <scope>NUCLEOTIDE SEQUENCE [LARGE SCALE GENOMIC DNA]</scope>
    <source>
        <strain evidence="1 2">D10</strain>
    </source>
</reference>
<name>A0A1J0AGB3_9CYAN</name>
<dbReference type="STRING" id="1188229.GlitD10_2639"/>
<dbReference type="KEGG" id="glt:GlitD10_2639"/>
<accession>A0A1J0AGB3</accession>
<gene>
    <name evidence="1" type="ORF">GlitD10_2639</name>
</gene>
<dbReference type="EMBL" id="CP017675">
    <property type="protein sequence ID" value="APB34980.1"/>
    <property type="molecule type" value="Genomic_DNA"/>
</dbReference>
<keyword evidence="2" id="KW-1185">Reference proteome</keyword>